<dbReference type="GO" id="GO:0043709">
    <property type="term" value="P:cell adhesion involved in single-species biofilm formation"/>
    <property type="evidence" value="ECO:0007669"/>
    <property type="project" value="TreeGrafter"/>
</dbReference>
<dbReference type="InterPro" id="IPR050469">
    <property type="entry name" value="Diguanylate_Cyclase"/>
</dbReference>
<comment type="catalytic activity">
    <reaction evidence="3">
        <text>2 GTP = 3',3'-c-di-GMP + 2 diphosphate</text>
        <dbReference type="Rhea" id="RHEA:24898"/>
        <dbReference type="ChEBI" id="CHEBI:33019"/>
        <dbReference type="ChEBI" id="CHEBI:37565"/>
        <dbReference type="ChEBI" id="CHEBI:58805"/>
        <dbReference type="EC" id="2.7.7.65"/>
    </reaction>
</comment>
<proteinExistence type="predicted"/>
<dbReference type="InterPro" id="IPR043128">
    <property type="entry name" value="Rev_trsase/Diguanyl_cyclase"/>
</dbReference>
<dbReference type="Proteomes" id="UP000253769">
    <property type="component" value="Unassembled WGS sequence"/>
</dbReference>
<dbReference type="Pfam" id="PF20975">
    <property type="entry name" value="DGCcoil"/>
    <property type="match status" value="1"/>
</dbReference>
<dbReference type="AlphaFoldDB" id="A0A369WDF9"/>
<feature type="coiled-coil region" evidence="4">
    <location>
        <begin position="315"/>
        <end position="356"/>
    </location>
</feature>
<feature type="domain" description="GGDEF" evidence="5">
    <location>
        <begin position="387"/>
        <end position="520"/>
    </location>
</feature>
<dbReference type="NCBIfam" id="TIGR00254">
    <property type="entry name" value="GGDEF"/>
    <property type="match status" value="1"/>
</dbReference>
<dbReference type="CDD" id="cd01949">
    <property type="entry name" value="GGDEF"/>
    <property type="match status" value="1"/>
</dbReference>
<dbReference type="SUPFAM" id="SSF55073">
    <property type="entry name" value="Nucleotide cyclase"/>
    <property type="match status" value="1"/>
</dbReference>
<gene>
    <name evidence="6" type="ORF">DV711_13925</name>
</gene>
<dbReference type="InterPro" id="IPR029787">
    <property type="entry name" value="Nucleotide_cyclase"/>
</dbReference>
<comment type="caution">
    <text evidence="6">The sequence shown here is derived from an EMBL/GenBank/DDBJ whole genome shotgun (WGS) entry which is preliminary data.</text>
</comment>
<dbReference type="InterPro" id="IPR000160">
    <property type="entry name" value="GGDEF_dom"/>
</dbReference>
<dbReference type="FunFam" id="3.30.70.270:FF:000001">
    <property type="entry name" value="Diguanylate cyclase domain protein"/>
    <property type="match status" value="1"/>
</dbReference>
<keyword evidence="7" id="KW-1185">Reference proteome</keyword>
<sequence length="520" mass="58606">MASLKKQIQKLELQCETDQADLEALGRVTVRLCLATKGLDSALDDRLEPLQERLKNGNGGSLISRTEAAEKGLMNYFQQRDRGVQQTLDALRSMLTLLWQSTSQEGIRERIDKLIEELPDAVENFGEYPRLLTETSKLQATIFDRPNDDAAAGAAAGTAGGALSEETQEQLELVCNRVGSLVLDMLGQLSIPAAERAKARTLMKRIEEGFEWQQLPLIQEAVVELVLKAMVVRQEDFENYLESLNHQLGDIQGFLVESREHQQAHRDSSQKLDLAVRSDVSKVEHSLVQAESLDQLKTTVRSQLADIVKAVDQYRSEQEARELQVESRLEQLQDKLETMEEQSVRMQAHLEEQRVRAVSDPLTGLPNRGAYSERMETEFSRWKRYGHDLTMVVCDLDHFKRVNDNYGHLAGDKVLKLVAKLLTKRLRESDFVARFGGEEFVVLMPETDAAKAQQVVEVLRKTVAASPFNFGGKPVQITMSFGIAGFHANDETHEEVFQRADDALYQAKEQGRNRSIVASR</sequence>
<dbReference type="GO" id="GO:0005886">
    <property type="term" value="C:plasma membrane"/>
    <property type="evidence" value="ECO:0007669"/>
    <property type="project" value="TreeGrafter"/>
</dbReference>
<dbReference type="Pfam" id="PF00990">
    <property type="entry name" value="GGDEF"/>
    <property type="match status" value="1"/>
</dbReference>
<dbReference type="EC" id="2.7.7.65" evidence="2"/>
<dbReference type="GO" id="GO:1902201">
    <property type="term" value="P:negative regulation of bacterial-type flagellum-dependent cell motility"/>
    <property type="evidence" value="ECO:0007669"/>
    <property type="project" value="TreeGrafter"/>
</dbReference>
<protein>
    <recommendedName>
        <fullName evidence="2">diguanylate cyclase</fullName>
        <ecNumber evidence="2">2.7.7.65</ecNumber>
    </recommendedName>
</protein>
<dbReference type="GO" id="GO:0052621">
    <property type="term" value="F:diguanylate cyclase activity"/>
    <property type="evidence" value="ECO:0007669"/>
    <property type="project" value="UniProtKB-EC"/>
</dbReference>
<comment type="cofactor">
    <cofactor evidence="1">
        <name>Mg(2+)</name>
        <dbReference type="ChEBI" id="CHEBI:18420"/>
    </cofactor>
</comment>
<evidence type="ECO:0000256" key="4">
    <source>
        <dbReference type="SAM" id="Coils"/>
    </source>
</evidence>
<evidence type="ECO:0000313" key="7">
    <source>
        <dbReference type="Proteomes" id="UP000253769"/>
    </source>
</evidence>
<dbReference type="InterPro" id="IPR048516">
    <property type="entry name" value="DGCcoil"/>
</dbReference>
<evidence type="ECO:0000256" key="1">
    <source>
        <dbReference type="ARBA" id="ARBA00001946"/>
    </source>
</evidence>
<dbReference type="EMBL" id="QQOH01000004">
    <property type="protein sequence ID" value="RDE18724.1"/>
    <property type="molecule type" value="Genomic_DNA"/>
</dbReference>
<dbReference type="PANTHER" id="PTHR45138">
    <property type="entry name" value="REGULATORY COMPONENTS OF SENSORY TRANSDUCTION SYSTEM"/>
    <property type="match status" value="1"/>
</dbReference>
<dbReference type="Gene3D" id="3.30.70.270">
    <property type="match status" value="1"/>
</dbReference>
<name>A0A369WDF9_9GAMM</name>
<evidence type="ECO:0000313" key="6">
    <source>
        <dbReference type="EMBL" id="RDE18724.1"/>
    </source>
</evidence>
<dbReference type="PANTHER" id="PTHR45138:SF9">
    <property type="entry name" value="DIGUANYLATE CYCLASE DGCM-RELATED"/>
    <property type="match status" value="1"/>
</dbReference>
<organism evidence="6 7">
    <name type="scientific">Motiliproteus coralliicola</name>
    <dbReference type="NCBI Taxonomy" id="2283196"/>
    <lineage>
        <taxon>Bacteria</taxon>
        <taxon>Pseudomonadati</taxon>
        <taxon>Pseudomonadota</taxon>
        <taxon>Gammaproteobacteria</taxon>
        <taxon>Oceanospirillales</taxon>
        <taxon>Oceanospirillaceae</taxon>
        <taxon>Motiliproteus</taxon>
    </lineage>
</organism>
<accession>A0A369WDF9</accession>
<dbReference type="SMART" id="SM00267">
    <property type="entry name" value="GGDEF"/>
    <property type="match status" value="1"/>
</dbReference>
<evidence type="ECO:0000256" key="2">
    <source>
        <dbReference type="ARBA" id="ARBA00012528"/>
    </source>
</evidence>
<dbReference type="PROSITE" id="PS50887">
    <property type="entry name" value="GGDEF"/>
    <property type="match status" value="1"/>
</dbReference>
<reference evidence="6 7" key="1">
    <citation type="submission" date="2018-07" db="EMBL/GenBank/DDBJ databases">
        <title>Motiliproteus coralliicola sp. nov., a bacterium isolated from Coral.</title>
        <authorList>
            <person name="Wang G."/>
        </authorList>
    </citation>
    <scope>NUCLEOTIDE SEQUENCE [LARGE SCALE GENOMIC DNA]</scope>
    <source>
        <strain evidence="6 7">C34</strain>
    </source>
</reference>
<evidence type="ECO:0000256" key="3">
    <source>
        <dbReference type="ARBA" id="ARBA00034247"/>
    </source>
</evidence>
<evidence type="ECO:0000259" key="5">
    <source>
        <dbReference type="PROSITE" id="PS50887"/>
    </source>
</evidence>
<keyword evidence="4" id="KW-0175">Coiled coil</keyword>